<gene>
    <name evidence="14" type="ORF">DQ226_07295</name>
</gene>
<keyword evidence="6 12" id="KW-0067">ATP-binding</keyword>
<evidence type="ECO:0000259" key="13">
    <source>
        <dbReference type="PROSITE" id="PS50846"/>
    </source>
</evidence>
<evidence type="ECO:0000313" key="15">
    <source>
        <dbReference type="Proteomes" id="UP000252187"/>
    </source>
</evidence>
<evidence type="ECO:0000256" key="5">
    <source>
        <dbReference type="ARBA" id="ARBA00022741"/>
    </source>
</evidence>
<dbReference type="NCBIfam" id="TIGR01494">
    <property type="entry name" value="ATPase_P-type"/>
    <property type="match status" value="2"/>
</dbReference>
<keyword evidence="12" id="KW-1003">Cell membrane</keyword>
<dbReference type="InterPro" id="IPR017969">
    <property type="entry name" value="Heavy-metal-associated_CS"/>
</dbReference>
<dbReference type="PANTHER" id="PTHR43520">
    <property type="entry name" value="ATP7, ISOFORM B"/>
    <property type="match status" value="1"/>
</dbReference>
<keyword evidence="7" id="KW-1278">Translocase</keyword>
<dbReference type="PROSITE" id="PS50846">
    <property type="entry name" value="HMA_2"/>
    <property type="match status" value="1"/>
</dbReference>
<dbReference type="InterPro" id="IPR018303">
    <property type="entry name" value="ATPase_P-typ_P_site"/>
</dbReference>
<comment type="catalytic activity">
    <reaction evidence="10">
        <text>ATP + H2O = ADP + phosphate + H(+)</text>
        <dbReference type="Rhea" id="RHEA:13065"/>
        <dbReference type="ChEBI" id="CHEBI:15377"/>
        <dbReference type="ChEBI" id="CHEBI:15378"/>
        <dbReference type="ChEBI" id="CHEBI:30616"/>
        <dbReference type="ChEBI" id="CHEBI:43474"/>
        <dbReference type="ChEBI" id="CHEBI:456216"/>
    </reaction>
</comment>
<keyword evidence="5 12" id="KW-0547">Nucleotide-binding</keyword>
<dbReference type="NCBIfam" id="TIGR01525">
    <property type="entry name" value="ATPase-IB_hvy"/>
    <property type="match status" value="1"/>
</dbReference>
<evidence type="ECO:0000256" key="10">
    <source>
        <dbReference type="ARBA" id="ARBA00049360"/>
    </source>
</evidence>
<dbReference type="InterPro" id="IPR036163">
    <property type="entry name" value="HMA_dom_sf"/>
</dbReference>
<dbReference type="InterPro" id="IPR006121">
    <property type="entry name" value="HMA_dom"/>
</dbReference>
<dbReference type="Gene3D" id="3.40.50.1000">
    <property type="entry name" value="HAD superfamily/HAD-like"/>
    <property type="match status" value="1"/>
</dbReference>
<evidence type="ECO:0000256" key="2">
    <source>
        <dbReference type="ARBA" id="ARBA00006024"/>
    </source>
</evidence>
<dbReference type="Gene3D" id="2.70.150.10">
    <property type="entry name" value="Calcium-transporting ATPase, cytoplasmic transduction domain A"/>
    <property type="match status" value="1"/>
</dbReference>
<dbReference type="PRINTS" id="PR00119">
    <property type="entry name" value="CATATPASE"/>
</dbReference>
<dbReference type="PROSITE" id="PS01229">
    <property type="entry name" value="COF_2"/>
    <property type="match status" value="1"/>
</dbReference>
<dbReference type="PRINTS" id="PR00943">
    <property type="entry name" value="CUATPASE"/>
</dbReference>
<dbReference type="CDD" id="cd00371">
    <property type="entry name" value="HMA"/>
    <property type="match status" value="1"/>
</dbReference>
<evidence type="ECO:0000256" key="3">
    <source>
        <dbReference type="ARBA" id="ARBA00022692"/>
    </source>
</evidence>
<dbReference type="SUPFAM" id="SSF56784">
    <property type="entry name" value="HAD-like"/>
    <property type="match status" value="1"/>
</dbReference>
<evidence type="ECO:0000256" key="1">
    <source>
        <dbReference type="ARBA" id="ARBA00004651"/>
    </source>
</evidence>
<keyword evidence="3 12" id="KW-0812">Transmembrane</keyword>
<evidence type="ECO:0000256" key="7">
    <source>
        <dbReference type="ARBA" id="ARBA00022967"/>
    </source>
</evidence>
<sequence length="790" mass="82189">MTQTQPSQMHPAVDLIDIDLGVTGMTCTSCSGRVERKLNKLDGVDATVNFATESASISFDPSKVDTDALIETVRGAGYDAFTMKNDDDQAVDATSAGGGAGPRDQIEEARERETADLKHRLIVSAALTVPVVLLSMIPALQFTNWQWAVLTMVTPIFFWGGAPFHKATLANLRHGSFTMDTLVSMGTAAAYLWSLWALFLGNAGMPGMTMEVHLLPTNSTMDEIYLETAAVVISFLLLGRWFETKAKGQSSAALKALLDMGAKDAAVLRDGVEVRIPVGQLKVGDIVVVRPGEKIATDGRVTEGSSAIDESMLTGESVPVEVTSGSTVTGATMNTSGRLLIEVTRTGENTTLSQMAKLVTEAQSKKAPVQRLVDRISQVFVPIVIVIAIITLLVHLFVVGAGLATAFTAAVAVLIIACPCALGLATPTALLVGTGRGAQMGLLIKGPEVLESTRRVDTIVMDKTGTVTSGVMSVSQVTTAAGFDRTDLLVKAAAVEAASEDPIAQAIAREGAKSLAGEGPVADREAGSAILPEVTGFTNTAGRGVTGTVDGAVVTIGRPEGSLPADLRTAFDDAQKQGGTPVVAQIDGTVAGVITVRDTVKPTSAEAVAGLKALGLTPWLLTGDNAGAARVVASEVGIDPANVIAEVMPHDKVAQIEKLQAKGKNVAMVGDGVNDAAALARAELGLAMGAGTDVAIEASDITLMNDDLRSAVDAIRLSRRTLGTIKGNLFWAFAYNVALIPVAAIGLLNPMLAGVAMAFSSVFVVTNSLRLRGFTSSHATPNHDQTRSQQ</sequence>
<feature type="transmembrane region" description="Helical" evidence="12">
    <location>
        <begin position="145"/>
        <end position="162"/>
    </location>
</feature>
<dbReference type="FunFam" id="2.70.150.10:FF:000002">
    <property type="entry name" value="Copper-transporting ATPase 1, putative"/>
    <property type="match status" value="1"/>
</dbReference>
<keyword evidence="4 12" id="KW-0479">Metal-binding</keyword>
<comment type="similarity">
    <text evidence="2 12">Belongs to the cation transport ATPase (P-type) (TC 3.A.3) family. Type IB subfamily.</text>
</comment>
<evidence type="ECO:0000256" key="9">
    <source>
        <dbReference type="ARBA" id="ARBA00023136"/>
    </source>
</evidence>
<dbReference type="Gene3D" id="3.40.1110.10">
    <property type="entry name" value="Calcium-transporting ATPase, cytoplasmic domain N"/>
    <property type="match status" value="1"/>
</dbReference>
<protein>
    <recommendedName>
        <fullName evidence="11">Cation-transporting P-type ATPase B</fullName>
    </recommendedName>
</protein>
<dbReference type="Pfam" id="PF00122">
    <property type="entry name" value="E1-E2_ATPase"/>
    <property type="match status" value="1"/>
</dbReference>
<dbReference type="SUPFAM" id="SSF81653">
    <property type="entry name" value="Calcium ATPase, transduction domain A"/>
    <property type="match status" value="1"/>
</dbReference>
<dbReference type="Pfam" id="PF00403">
    <property type="entry name" value="HMA"/>
    <property type="match status" value="1"/>
</dbReference>
<dbReference type="SUPFAM" id="SSF55008">
    <property type="entry name" value="HMA, heavy metal-associated domain"/>
    <property type="match status" value="1"/>
</dbReference>
<dbReference type="PROSITE" id="PS01047">
    <property type="entry name" value="HMA_1"/>
    <property type="match status" value="1"/>
</dbReference>
<name>A0A365PB74_9ACTN</name>
<dbReference type="InterPro" id="IPR059000">
    <property type="entry name" value="ATPase_P-type_domA"/>
</dbReference>
<dbReference type="InterPro" id="IPR023298">
    <property type="entry name" value="ATPase_P-typ_TM_dom_sf"/>
</dbReference>
<dbReference type="GO" id="GO:0005524">
    <property type="term" value="F:ATP binding"/>
    <property type="evidence" value="ECO:0007669"/>
    <property type="project" value="UniProtKB-UniRule"/>
</dbReference>
<dbReference type="GO" id="GO:0043682">
    <property type="term" value="F:P-type divalent copper transporter activity"/>
    <property type="evidence" value="ECO:0007669"/>
    <property type="project" value="TreeGrafter"/>
</dbReference>
<dbReference type="InterPro" id="IPR023299">
    <property type="entry name" value="ATPase_P-typ_cyto_dom_N"/>
</dbReference>
<dbReference type="AlphaFoldDB" id="A0A365PB74"/>
<feature type="transmembrane region" description="Helical" evidence="12">
    <location>
        <begin position="409"/>
        <end position="432"/>
    </location>
</feature>
<feature type="transmembrane region" description="Helical" evidence="12">
    <location>
        <begin position="751"/>
        <end position="769"/>
    </location>
</feature>
<dbReference type="Proteomes" id="UP000252187">
    <property type="component" value="Unassembled WGS sequence"/>
</dbReference>
<comment type="subcellular location">
    <subcellularLocation>
        <location evidence="1">Cell membrane</location>
        <topology evidence="1">Multi-pass membrane protein</topology>
    </subcellularLocation>
</comment>
<feature type="transmembrane region" description="Helical" evidence="12">
    <location>
        <begin position="728"/>
        <end position="745"/>
    </location>
</feature>
<dbReference type="GO" id="GO:0055070">
    <property type="term" value="P:copper ion homeostasis"/>
    <property type="evidence" value="ECO:0007669"/>
    <property type="project" value="TreeGrafter"/>
</dbReference>
<reference evidence="14 15" key="1">
    <citation type="submission" date="2018-06" db="EMBL/GenBank/DDBJ databases">
        <title>Whole genome sequencing of four bacterial strains from South Shetland trench revealing bio-synthetic gene clusters.</title>
        <authorList>
            <person name="Abdel-Mageed W.M."/>
            <person name="Lehri B."/>
            <person name="Jarmusch S.A."/>
            <person name="Miranda K."/>
            <person name="Goodfellow M."/>
            <person name="Jaspars M."/>
            <person name="Karlyshev A.V."/>
        </authorList>
    </citation>
    <scope>NUCLEOTIDE SEQUENCE [LARGE SCALE GENOMIC DNA]</scope>
    <source>
        <strain evidence="14 15">SST1</strain>
    </source>
</reference>
<keyword evidence="9 12" id="KW-0472">Membrane</keyword>
<dbReference type="SUPFAM" id="SSF81665">
    <property type="entry name" value="Calcium ATPase, transmembrane domain M"/>
    <property type="match status" value="1"/>
</dbReference>
<feature type="domain" description="HMA" evidence="13">
    <location>
        <begin position="16"/>
        <end position="81"/>
    </location>
</feature>
<dbReference type="SFLD" id="SFLDS00003">
    <property type="entry name" value="Haloacid_Dehalogenase"/>
    <property type="match status" value="1"/>
</dbReference>
<dbReference type="InterPro" id="IPR008250">
    <property type="entry name" value="ATPase_P-typ_transduc_dom_A_sf"/>
</dbReference>
<dbReference type="GO" id="GO:0016887">
    <property type="term" value="F:ATP hydrolysis activity"/>
    <property type="evidence" value="ECO:0007669"/>
    <property type="project" value="InterPro"/>
</dbReference>
<dbReference type="PANTHER" id="PTHR43520:SF8">
    <property type="entry name" value="P-TYPE CU(+) TRANSPORTER"/>
    <property type="match status" value="1"/>
</dbReference>
<dbReference type="EMBL" id="QNTT01000014">
    <property type="protein sequence ID" value="RBA37354.1"/>
    <property type="molecule type" value="Genomic_DNA"/>
</dbReference>
<dbReference type="GO" id="GO:0005507">
    <property type="term" value="F:copper ion binding"/>
    <property type="evidence" value="ECO:0007669"/>
    <property type="project" value="TreeGrafter"/>
</dbReference>
<dbReference type="GO" id="GO:0005886">
    <property type="term" value="C:plasma membrane"/>
    <property type="evidence" value="ECO:0007669"/>
    <property type="project" value="UniProtKB-SubCell"/>
</dbReference>
<keyword evidence="8 12" id="KW-1133">Transmembrane helix</keyword>
<evidence type="ECO:0000256" key="12">
    <source>
        <dbReference type="RuleBase" id="RU362081"/>
    </source>
</evidence>
<feature type="transmembrane region" description="Helical" evidence="12">
    <location>
        <begin position="121"/>
        <end position="139"/>
    </location>
</feature>
<dbReference type="SFLD" id="SFLDF00027">
    <property type="entry name" value="p-type_atpase"/>
    <property type="match status" value="1"/>
</dbReference>
<evidence type="ECO:0000256" key="4">
    <source>
        <dbReference type="ARBA" id="ARBA00022723"/>
    </source>
</evidence>
<evidence type="ECO:0000313" key="14">
    <source>
        <dbReference type="EMBL" id="RBA37354.1"/>
    </source>
</evidence>
<feature type="transmembrane region" description="Helical" evidence="12">
    <location>
        <begin position="182"/>
        <end position="204"/>
    </location>
</feature>
<dbReference type="InterPro" id="IPR001757">
    <property type="entry name" value="P_typ_ATPase"/>
</dbReference>
<dbReference type="Pfam" id="PF00702">
    <property type="entry name" value="Hydrolase"/>
    <property type="match status" value="1"/>
</dbReference>
<proteinExistence type="inferred from homology"/>
<feature type="transmembrane region" description="Helical" evidence="12">
    <location>
        <begin position="379"/>
        <end position="403"/>
    </location>
</feature>
<dbReference type="SFLD" id="SFLDG00002">
    <property type="entry name" value="C1.7:_P-type_atpase_like"/>
    <property type="match status" value="1"/>
</dbReference>
<dbReference type="InterPro" id="IPR023214">
    <property type="entry name" value="HAD_sf"/>
</dbReference>
<accession>A0A365PB74</accession>
<dbReference type="InterPro" id="IPR027256">
    <property type="entry name" value="P-typ_ATPase_IB"/>
</dbReference>
<evidence type="ECO:0000256" key="8">
    <source>
        <dbReference type="ARBA" id="ARBA00022989"/>
    </source>
</evidence>
<evidence type="ECO:0000256" key="11">
    <source>
        <dbReference type="ARBA" id="ARBA00074171"/>
    </source>
</evidence>
<feature type="transmembrane region" description="Helical" evidence="12">
    <location>
        <begin position="224"/>
        <end position="242"/>
    </location>
</feature>
<organism evidence="14 15">
    <name type="scientific">Dietzia maris</name>
    <dbReference type="NCBI Taxonomy" id="37915"/>
    <lineage>
        <taxon>Bacteria</taxon>
        <taxon>Bacillati</taxon>
        <taxon>Actinomycetota</taxon>
        <taxon>Actinomycetes</taxon>
        <taxon>Mycobacteriales</taxon>
        <taxon>Dietziaceae</taxon>
        <taxon>Dietzia</taxon>
    </lineage>
</organism>
<comment type="caution">
    <text evidence="14">The sequence shown here is derived from an EMBL/GenBank/DDBJ whole genome shotgun (WGS) entry which is preliminary data.</text>
</comment>
<dbReference type="PROSITE" id="PS00154">
    <property type="entry name" value="ATPASE_E1_E2"/>
    <property type="match status" value="1"/>
</dbReference>
<dbReference type="Gene3D" id="3.30.70.100">
    <property type="match status" value="1"/>
</dbReference>
<dbReference type="CDD" id="cd02094">
    <property type="entry name" value="P-type_ATPase_Cu-like"/>
    <property type="match status" value="1"/>
</dbReference>
<evidence type="ECO:0000256" key="6">
    <source>
        <dbReference type="ARBA" id="ARBA00022840"/>
    </source>
</evidence>
<dbReference type="InterPro" id="IPR036412">
    <property type="entry name" value="HAD-like_sf"/>
</dbReference>
<dbReference type="InterPro" id="IPR044492">
    <property type="entry name" value="P_typ_ATPase_HD_dom"/>
</dbReference>
<dbReference type="FunFam" id="3.30.70.100:FF:000005">
    <property type="entry name" value="Copper-exporting P-type ATPase A"/>
    <property type="match status" value="1"/>
</dbReference>